<dbReference type="EMBL" id="ABCS01000110">
    <property type="protein sequence ID" value="EDM74925.1"/>
    <property type="molecule type" value="Genomic_DNA"/>
</dbReference>
<dbReference type="AlphaFoldDB" id="A6GGS8"/>
<sequence>MDIDLDAFMDFDPTHVCHVCERTYELVSPNGLDPNNVVHPTICPDCGAPRRESGGAPRSDNAALVVYRLYGADAATPTGFDYSPLCFVAGSTRSAEESDLWIDAAASVDVEAKAEVRLGVSAKVLGADDEGLRAQAEPLAAMVRDARSGALLRRLEELRAQLRALHESEREHYLELQRRRSQRT</sequence>
<evidence type="ECO:0000313" key="1">
    <source>
        <dbReference type="EMBL" id="EDM74925.1"/>
    </source>
</evidence>
<dbReference type="OrthoDB" id="5504199at2"/>
<gene>
    <name evidence="1" type="ORF">PPSIR1_20814</name>
</gene>
<name>A6GGS8_9BACT</name>
<keyword evidence="2" id="KW-1185">Reference proteome</keyword>
<accession>A6GGS8</accession>
<reference evidence="1 2" key="1">
    <citation type="submission" date="2007-06" db="EMBL/GenBank/DDBJ databases">
        <authorList>
            <person name="Shimkets L."/>
            <person name="Ferriera S."/>
            <person name="Johnson J."/>
            <person name="Kravitz S."/>
            <person name="Beeson K."/>
            <person name="Sutton G."/>
            <person name="Rogers Y.-H."/>
            <person name="Friedman R."/>
            <person name="Frazier M."/>
            <person name="Venter J.C."/>
        </authorList>
    </citation>
    <scope>NUCLEOTIDE SEQUENCE [LARGE SCALE GENOMIC DNA]</scope>
    <source>
        <strain evidence="1 2">SIR-1</strain>
    </source>
</reference>
<comment type="caution">
    <text evidence="1">The sequence shown here is derived from an EMBL/GenBank/DDBJ whole genome shotgun (WGS) entry which is preliminary data.</text>
</comment>
<organism evidence="1 2">
    <name type="scientific">Plesiocystis pacifica SIR-1</name>
    <dbReference type="NCBI Taxonomy" id="391625"/>
    <lineage>
        <taxon>Bacteria</taxon>
        <taxon>Pseudomonadati</taxon>
        <taxon>Myxococcota</taxon>
        <taxon>Polyangia</taxon>
        <taxon>Nannocystales</taxon>
        <taxon>Nannocystaceae</taxon>
        <taxon>Plesiocystis</taxon>
    </lineage>
</organism>
<proteinExistence type="predicted"/>
<evidence type="ECO:0000313" key="2">
    <source>
        <dbReference type="Proteomes" id="UP000005801"/>
    </source>
</evidence>
<dbReference type="RefSeq" id="WP_006975916.1">
    <property type="nucleotide sequence ID" value="NZ_ABCS01000110.1"/>
</dbReference>
<dbReference type="STRING" id="391625.PPSIR1_20814"/>
<protein>
    <submittedName>
        <fullName evidence="1">Uncharacterized protein</fullName>
    </submittedName>
</protein>
<dbReference type="Proteomes" id="UP000005801">
    <property type="component" value="Unassembled WGS sequence"/>
</dbReference>